<proteinExistence type="predicted"/>
<gene>
    <name evidence="1" type="ORF">H6H00_07665</name>
</gene>
<dbReference type="AlphaFoldDB" id="A0A7G7MLY7"/>
<evidence type="ECO:0000313" key="2">
    <source>
        <dbReference type="Proteomes" id="UP000515728"/>
    </source>
</evidence>
<evidence type="ECO:0008006" key="3">
    <source>
        <dbReference type="Google" id="ProtNLM"/>
    </source>
</evidence>
<reference evidence="1 2" key="1">
    <citation type="submission" date="2020-08" db="EMBL/GenBank/DDBJ databases">
        <authorList>
            <person name="Mo P."/>
        </authorList>
    </citation>
    <scope>NUCLEOTIDE SEQUENCE [LARGE SCALE GENOMIC DNA]</scope>
    <source>
        <strain evidence="1 2">CGMCC 4.1532</strain>
    </source>
</reference>
<dbReference type="RefSeq" id="WP_185720624.1">
    <property type="nucleotide sequence ID" value="NZ_BAAAWI010000001.1"/>
</dbReference>
<protein>
    <recommendedName>
        <fullName evidence="3">Methyltransferase domain-containing protein</fullName>
    </recommendedName>
</protein>
<keyword evidence="2" id="KW-1185">Reference proteome</keyword>
<dbReference type="Proteomes" id="UP000515728">
    <property type="component" value="Chromosome"/>
</dbReference>
<dbReference type="EMBL" id="CP060131">
    <property type="protein sequence ID" value="QNG53798.1"/>
    <property type="molecule type" value="Genomic_DNA"/>
</dbReference>
<dbReference type="InterPro" id="IPR029063">
    <property type="entry name" value="SAM-dependent_MTases_sf"/>
</dbReference>
<organism evidence="1 2">
    <name type="scientific">Pseudonocardia petroleophila</name>
    <dbReference type="NCBI Taxonomy" id="37331"/>
    <lineage>
        <taxon>Bacteria</taxon>
        <taxon>Bacillati</taxon>
        <taxon>Actinomycetota</taxon>
        <taxon>Actinomycetes</taxon>
        <taxon>Pseudonocardiales</taxon>
        <taxon>Pseudonocardiaceae</taxon>
        <taxon>Pseudonocardia</taxon>
    </lineage>
</organism>
<dbReference type="SUPFAM" id="SSF53335">
    <property type="entry name" value="S-adenosyl-L-methionine-dependent methyltransferases"/>
    <property type="match status" value="1"/>
</dbReference>
<dbReference type="KEGG" id="ppel:H6H00_07665"/>
<name>A0A7G7MLY7_9PSEU</name>
<dbReference type="Gene3D" id="3.40.50.150">
    <property type="entry name" value="Vaccinia Virus protein VP39"/>
    <property type="match status" value="1"/>
</dbReference>
<accession>A0A7G7MLY7</accession>
<evidence type="ECO:0000313" key="1">
    <source>
        <dbReference type="EMBL" id="QNG53798.1"/>
    </source>
</evidence>
<sequence>MGRRTDEIKIEVGRVVNRARVMTKDEGVVPTAKFFGKLVVEHLEYPVMRKRRADKRFTLFGEEVPFAYHLYSQTWRNERSLEIAVAHKFLKHRPTGRMLELGNVLGHFGYVGHDVIDRYEDVDGIINEDMIGWQAAELYDTVVSISTLEHVRFDEELLKDPRGSSLALDSLKATVKPGGRLLVTVPLGYNGGLDEDIRSGRFSFDRQAYYRRVSKDNDWREVSQEEGLSCRYASQYEAANAILVGIDGPHP</sequence>